<evidence type="ECO:0000313" key="1">
    <source>
        <dbReference type="EMBL" id="CAD7011801.1"/>
    </source>
</evidence>
<evidence type="ECO:0000313" key="2">
    <source>
        <dbReference type="Proteomes" id="UP000606786"/>
    </source>
</evidence>
<dbReference type="EMBL" id="CAJHJT010000056">
    <property type="protein sequence ID" value="CAD7011801.1"/>
    <property type="molecule type" value="Genomic_DNA"/>
</dbReference>
<feature type="non-terminal residue" evidence="1">
    <location>
        <position position="1"/>
    </location>
</feature>
<organism evidence="1 2">
    <name type="scientific">Ceratitis capitata</name>
    <name type="common">Mediterranean fruit fly</name>
    <name type="synonym">Tephritis capitata</name>
    <dbReference type="NCBI Taxonomy" id="7213"/>
    <lineage>
        <taxon>Eukaryota</taxon>
        <taxon>Metazoa</taxon>
        <taxon>Ecdysozoa</taxon>
        <taxon>Arthropoda</taxon>
        <taxon>Hexapoda</taxon>
        <taxon>Insecta</taxon>
        <taxon>Pterygota</taxon>
        <taxon>Neoptera</taxon>
        <taxon>Endopterygota</taxon>
        <taxon>Diptera</taxon>
        <taxon>Brachycera</taxon>
        <taxon>Muscomorpha</taxon>
        <taxon>Tephritoidea</taxon>
        <taxon>Tephritidae</taxon>
        <taxon>Ceratitis</taxon>
        <taxon>Ceratitis</taxon>
    </lineage>
</organism>
<gene>
    <name evidence="1" type="ORF">CCAP1982_LOCUS19911</name>
</gene>
<comment type="caution">
    <text evidence="1">The sequence shown here is derived from an EMBL/GenBank/DDBJ whole genome shotgun (WGS) entry which is preliminary data.</text>
</comment>
<protein>
    <submittedName>
        <fullName evidence="1">(Mediterranean fruit fly) hypothetical protein</fullName>
    </submittedName>
</protein>
<dbReference type="AlphaFoldDB" id="A0A811VA19"/>
<keyword evidence="2" id="KW-1185">Reference proteome</keyword>
<proteinExistence type="predicted"/>
<name>A0A811VA19_CERCA</name>
<sequence>RFCCDHVHANTTNVAYCLNNATLLVRFGIHFAYYVGFEFSTQQQNVCRRTASLEHSFVFMSYTNSEK</sequence>
<dbReference type="Proteomes" id="UP000606786">
    <property type="component" value="Unassembled WGS sequence"/>
</dbReference>
<accession>A0A811VA19</accession>
<reference evidence="1" key="1">
    <citation type="submission" date="2020-11" db="EMBL/GenBank/DDBJ databases">
        <authorList>
            <person name="Whitehead M."/>
        </authorList>
    </citation>
    <scope>NUCLEOTIDE SEQUENCE</scope>
    <source>
        <strain evidence="1">EGII</strain>
    </source>
</reference>